<dbReference type="GO" id="GO:0110031">
    <property type="term" value="P:negative regulation of G2/MI transition of meiotic cell cycle"/>
    <property type="evidence" value="ECO:0007669"/>
    <property type="project" value="TreeGrafter"/>
</dbReference>
<accession>A0A9P0VW69</accession>
<dbReference type="EMBL" id="CAKXYY010000001">
    <property type="protein sequence ID" value="CAH2350159.1"/>
    <property type="molecule type" value="Genomic_DNA"/>
</dbReference>
<dbReference type="PROSITE" id="PS00108">
    <property type="entry name" value="PROTEIN_KINASE_ST"/>
    <property type="match status" value="1"/>
</dbReference>
<evidence type="ECO:0000256" key="7">
    <source>
        <dbReference type="SAM" id="MobiDB-lite"/>
    </source>
</evidence>
<dbReference type="InterPro" id="IPR011009">
    <property type="entry name" value="Kinase-like_dom_sf"/>
</dbReference>
<reference evidence="10" key="1">
    <citation type="submission" date="2022-03" db="EMBL/GenBank/DDBJ databases">
        <authorList>
            <person name="Legras J.-L."/>
            <person name="Devillers H."/>
            <person name="Grondin C."/>
        </authorList>
    </citation>
    <scope>NUCLEOTIDE SEQUENCE</scope>
    <source>
        <strain evidence="10">CLIB 1423</strain>
    </source>
</reference>
<feature type="domain" description="Protein kinase" evidence="9">
    <location>
        <begin position="154"/>
        <end position="588"/>
    </location>
</feature>
<dbReference type="OrthoDB" id="1405469at2759"/>
<sequence length="693" mass="79419">MSVVPYNSNNKIVLHDPTRGILVLHNNQKNTIQLLSTSAKSGNDPNIESNSLLECPNCGFQWDSNASRTHSFHPSSQPTNDEDLANHLDEKYANDIENGLPGIDEEFMHHDYFKVLSNLPSSELYPFKSSFSFSSGSLPETIFNQGYFRRFFKKVPPFILGSGAHAQVYKVVHVLNDIKLGTYAVKRICIGDKIEFLQQVLNEVMILYELSIQGANENNLIRYNHVWLELGDIDDSSTFILPENNFSSQVGSASKVPYVFILQQYCAGGHLEDLIYENFLQHKKLSLKEKVERERQERRRKRERRRSSSGKSINSLSDNEDLLSAEAVQRPWLDDVEIWKFFRDVTNGVHYLHKHGILHRDLKPSNCLLDSKYEYPEIKADEDLEAFVTALPKVLVTDFGEGKYINKNKKNAEKGFEIVEDSTSIDELFPQDESKERRGNTGTLEFTAPELWLYSNYDPEQNDNTMNEFTFESDVYSLGLILCWLCVGTLPFTDLISDETDPQTIRTKILDWYFKLNRTSFSNWFHGRVKGEFSDPMEQFEDLIYSMIRGDSGTATDTNVDVDTDHQQQPTQRILTTEILATLENMKFPIVGRKHKTGVSSNKKSTTKWLTSVFLKKHFDEAILATYVIGYIMIELMLYLGCLNFKTLYCAKIAVLSFILGLEKFLLTKRRARAWMSAAVLCIVLGLCILEIT</sequence>
<feature type="transmembrane region" description="Helical" evidence="8">
    <location>
        <begin position="622"/>
        <end position="640"/>
    </location>
</feature>
<dbReference type="InterPro" id="IPR000719">
    <property type="entry name" value="Prot_kinase_dom"/>
</dbReference>
<evidence type="ECO:0000256" key="3">
    <source>
        <dbReference type="ARBA" id="ARBA00022777"/>
    </source>
</evidence>
<keyword evidence="4 6" id="KW-0067">ATP-binding</keyword>
<protein>
    <submittedName>
        <fullName evidence="10">Probable serine/threonine-protein kinase Iks1p</fullName>
    </submittedName>
</protein>
<evidence type="ECO:0000256" key="2">
    <source>
        <dbReference type="ARBA" id="ARBA00022741"/>
    </source>
</evidence>
<dbReference type="GO" id="GO:0030447">
    <property type="term" value="P:filamentous growth"/>
    <property type="evidence" value="ECO:0007669"/>
    <property type="project" value="UniProtKB-ARBA"/>
</dbReference>
<dbReference type="CDD" id="cd00180">
    <property type="entry name" value="PKc"/>
    <property type="match status" value="1"/>
</dbReference>
<keyword evidence="8" id="KW-0472">Membrane</keyword>
<dbReference type="PANTHER" id="PTHR11042">
    <property type="entry name" value="EUKARYOTIC TRANSLATION INITIATION FACTOR 2-ALPHA KINASE EIF2-ALPHA KINASE -RELATED"/>
    <property type="match status" value="1"/>
</dbReference>
<dbReference type="Proteomes" id="UP000837801">
    <property type="component" value="Unassembled WGS sequence"/>
</dbReference>
<dbReference type="GO" id="GO:0005524">
    <property type="term" value="F:ATP binding"/>
    <property type="evidence" value="ECO:0007669"/>
    <property type="project" value="UniProtKB-UniRule"/>
</dbReference>
<feature type="region of interest" description="Disordered" evidence="7">
    <location>
        <begin position="291"/>
        <end position="315"/>
    </location>
</feature>
<keyword evidence="11" id="KW-1185">Reference proteome</keyword>
<dbReference type="PROSITE" id="PS50011">
    <property type="entry name" value="PROTEIN_KINASE_DOM"/>
    <property type="match status" value="1"/>
</dbReference>
<proteinExistence type="inferred from homology"/>
<evidence type="ECO:0000256" key="5">
    <source>
        <dbReference type="ARBA" id="ARBA00037982"/>
    </source>
</evidence>
<evidence type="ECO:0000256" key="8">
    <source>
        <dbReference type="SAM" id="Phobius"/>
    </source>
</evidence>
<keyword evidence="8" id="KW-1133">Transmembrane helix</keyword>
<dbReference type="Gene3D" id="1.10.510.10">
    <property type="entry name" value="Transferase(Phosphotransferase) domain 1"/>
    <property type="match status" value="1"/>
</dbReference>
<dbReference type="SMART" id="SM00220">
    <property type="entry name" value="S_TKc"/>
    <property type="match status" value="1"/>
</dbReference>
<dbReference type="GO" id="GO:0004713">
    <property type="term" value="F:protein tyrosine kinase activity"/>
    <property type="evidence" value="ECO:0007669"/>
    <property type="project" value="TreeGrafter"/>
</dbReference>
<dbReference type="SUPFAM" id="SSF56112">
    <property type="entry name" value="Protein kinase-like (PK-like)"/>
    <property type="match status" value="1"/>
</dbReference>
<dbReference type="InterPro" id="IPR008271">
    <property type="entry name" value="Ser/Thr_kinase_AS"/>
</dbReference>
<keyword evidence="1" id="KW-0808">Transferase</keyword>
<comment type="similarity">
    <text evidence="5">Belongs to the protein kinase superfamily. Ser/Thr protein kinase family. GCN2 subfamily.</text>
</comment>
<keyword evidence="8" id="KW-0812">Transmembrane</keyword>
<gene>
    <name evidence="10" type="ORF">CLIB1423_01S03862</name>
</gene>
<evidence type="ECO:0000256" key="6">
    <source>
        <dbReference type="PROSITE-ProRule" id="PRU10141"/>
    </source>
</evidence>
<dbReference type="GO" id="GO:0005634">
    <property type="term" value="C:nucleus"/>
    <property type="evidence" value="ECO:0007669"/>
    <property type="project" value="TreeGrafter"/>
</dbReference>
<comment type="caution">
    <text evidence="10">The sequence shown here is derived from an EMBL/GenBank/DDBJ whole genome shotgun (WGS) entry which is preliminary data.</text>
</comment>
<evidence type="ECO:0000256" key="1">
    <source>
        <dbReference type="ARBA" id="ARBA00022679"/>
    </source>
</evidence>
<dbReference type="Pfam" id="PF00069">
    <property type="entry name" value="Pkinase"/>
    <property type="match status" value="1"/>
</dbReference>
<evidence type="ECO:0000313" key="11">
    <source>
        <dbReference type="Proteomes" id="UP000837801"/>
    </source>
</evidence>
<evidence type="ECO:0000313" key="10">
    <source>
        <dbReference type="EMBL" id="CAH2350159.1"/>
    </source>
</evidence>
<dbReference type="PANTHER" id="PTHR11042:SF190">
    <property type="entry name" value="MITOSIS INHIBITOR PROTEIN KINASE MIK1"/>
    <property type="match status" value="1"/>
</dbReference>
<dbReference type="InterPro" id="IPR017441">
    <property type="entry name" value="Protein_kinase_ATP_BS"/>
</dbReference>
<dbReference type="GO" id="GO:0005737">
    <property type="term" value="C:cytoplasm"/>
    <property type="evidence" value="ECO:0007669"/>
    <property type="project" value="TreeGrafter"/>
</dbReference>
<organism evidence="10 11">
    <name type="scientific">[Candida] railenensis</name>
    <dbReference type="NCBI Taxonomy" id="45579"/>
    <lineage>
        <taxon>Eukaryota</taxon>
        <taxon>Fungi</taxon>
        <taxon>Dikarya</taxon>
        <taxon>Ascomycota</taxon>
        <taxon>Saccharomycotina</taxon>
        <taxon>Pichiomycetes</taxon>
        <taxon>Debaryomycetaceae</taxon>
        <taxon>Kurtzmaniella</taxon>
    </lineage>
</organism>
<evidence type="ECO:0000256" key="4">
    <source>
        <dbReference type="ARBA" id="ARBA00022840"/>
    </source>
</evidence>
<dbReference type="PROSITE" id="PS00107">
    <property type="entry name" value="PROTEIN_KINASE_ATP"/>
    <property type="match status" value="1"/>
</dbReference>
<feature type="binding site" evidence="6">
    <location>
        <position position="186"/>
    </location>
    <ligand>
        <name>ATP</name>
        <dbReference type="ChEBI" id="CHEBI:30616"/>
    </ligand>
</feature>
<feature type="transmembrane region" description="Helical" evidence="8">
    <location>
        <begin position="674"/>
        <end position="692"/>
    </location>
</feature>
<evidence type="ECO:0000259" key="9">
    <source>
        <dbReference type="PROSITE" id="PS50011"/>
    </source>
</evidence>
<feature type="compositionally biased region" description="Basic residues" evidence="7">
    <location>
        <begin position="298"/>
        <end position="308"/>
    </location>
</feature>
<dbReference type="InterPro" id="IPR050339">
    <property type="entry name" value="CC_SR_Kinase"/>
</dbReference>
<dbReference type="Gene3D" id="3.30.200.20">
    <property type="entry name" value="Phosphorylase Kinase, domain 1"/>
    <property type="match status" value="1"/>
</dbReference>
<keyword evidence="3 10" id="KW-0418">Kinase</keyword>
<dbReference type="AlphaFoldDB" id="A0A9P0VW69"/>
<keyword evidence="2 6" id="KW-0547">Nucleotide-binding</keyword>
<name>A0A9P0VW69_9ASCO</name>